<dbReference type="AlphaFoldDB" id="A0AAD7RJG6"/>
<evidence type="ECO:0000313" key="1">
    <source>
        <dbReference type="EMBL" id="KAJ8385293.1"/>
    </source>
</evidence>
<evidence type="ECO:0000313" key="2">
    <source>
        <dbReference type="Proteomes" id="UP001221898"/>
    </source>
</evidence>
<protein>
    <submittedName>
        <fullName evidence="1">Uncharacterized protein</fullName>
    </submittedName>
</protein>
<sequence>MIDCLNRVPVAVCSLFLKGRLEAICNDAPSLMLSRDGGGCGRMSERGPNRRAGKSLCTAGCSITTTGTRASLRSVFQPLDWARCALQYEQRSTK</sequence>
<reference evidence="1" key="1">
    <citation type="journal article" date="2023" name="Science">
        <title>Genome structures resolve the early diversification of teleost fishes.</title>
        <authorList>
            <person name="Parey E."/>
            <person name="Louis A."/>
            <person name="Montfort J."/>
            <person name="Bouchez O."/>
            <person name="Roques C."/>
            <person name="Iampietro C."/>
            <person name="Lluch J."/>
            <person name="Castinel A."/>
            <person name="Donnadieu C."/>
            <person name="Desvignes T."/>
            <person name="Floi Bucao C."/>
            <person name="Jouanno E."/>
            <person name="Wen M."/>
            <person name="Mejri S."/>
            <person name="Dirks R."/>
            <person name="Jansen H."/>
            <person name="Henkel C."/>
            <person name="Chen W.J."/>
            <person name="Zahm M."/>
            <person name="Cabau C."/>
            <person name="Klopp C."/>
            <person name="Thompson A.W."/>
            <person name="Robinson-Rechavi M."/>
            <person name="Braasch I."/>
            <person name="Lecointre G."/>
            <person name="Bobe J."/>
            <person name="Postlethwait J.H."/>
            <person name="Berthelot C."/>
            <person name="Roest Crollius H."/>
            <person name="Guiguen Y."/>
        </authorList>
    </citation>
    <scope>NUCLEOTIDE SEQUENCE</scope>
    <source>
        <strain evidence="1">NC1722</strain>
    </source>
</reference>
<comment type="caution">
    <text evidence="1">The sequence shown here is derived from an EMBL/GenBank/DDBJ whole genome shotgun (WGS) entry which is preliminary data.</text>
</comment>
<dbReference type="EMBL" id="JAINUG010000254">
    <property type="protein sequence ID" value="KAJ8385293.1"/>
    <property type="molecule type" value="Genomic_DNA"/>
</dbReference>
<gene>
    <name evidence="1" type="ORF">AAFF_G00190820</name>
</gene>
<proteinExistence type="predicted"/>
<dbReference type="Proteomes" id="UP001221898">
    <property type="component" value="Unassembled WGS sequence"/>
</dbReference>
<keyword evidence="2" id="KW-1185">Reference proteome</keyword>
<name>A0AAD7RJG6_9TELE</name>
<accession>A0AAD7RJG6</accession>
<organism evidence="1 2">
    <name type="scientific">Aldrovandia affinis</name>
    <dbReference type="NCBI Taxonomy" id="143900"/>
    <lineage>
        <taxon>Eukaryota</taxon>
        <taxon>Metazoa</taxon>
        <taxon>Chordata</taxon>
        <taxon>Craniata</taxon>
        <taxon>Vertebrata</taxon>
        <taxon>Euteleostomi</taxon>
        <taxon>Actinopterygii</taxon>
        <taxon>Neopterygii</taxon>
        <taxon>Teleostei</taxon>
        <taxon>Notacanthiformes</taxon>
        <taxon>Halosauridae</taxon>
        <taxon>Aldrovandia</taxon>
    </lineage>
</organism>